<evidence type="ECO:0000313" key="1">
    <source>
        <dbReference type="EMBL" id="MCI43977.1"/>
    </source>
</evidence>
<sequence length="66" mass="7231">NHGRGREFETESHNNLSFCECGYDAAIHVIENHTAIAVRCGCCDYRISNTAAVIPDRNLKPGSQAP</sequence>
<protein>
    <submittedName>
        <fullName evidence="1">Uncharacterized protein</fullName>
    </submittedName>
</protein>
<feature type="non-terminal residue" evidence="1">
    <location>
        <position position="1"/>
    </location>
</feature>
<organism evidence="1 2">
    <name type="scientific">Trifolium medium</name>
    <dbReference type="NCBI Taxonomy" id="97028"/>
    <lineage>
        <taxon>Eukaryota</taxon>
        <taxon>Viridiplantae</taxon>
        <taxon>Streptophyta</taxon>
        <taxon>Embryophyta</taxon>
        <taxon>Tracheophyta</taxon>
        <taxon>Spermatophyta</taxon>
        <taxon>Magnoliopsida</taxon>
        <taxon>eudicotyledons</taxon>
        <taxon>Gunneridae</taxon>
        <taxon>Pentapetalae</taxon>
        <taxon>rosids</taxon>
        <taxon>fabids</taxon>
        <taxon>Fabales</taxon>
        <taxon>Fabaceae</taxon>
        <taxon>Papilionoideae</taxon>
        <taxon>50 kb inversion clade</taxon>
        <taxon>NPAAA clade</taxon>
        <taxon>Hologalegina</taxon>
        <taxon>IRL clade</taxon>
        <taxon>Trifolieae</taxon>
        <taxon>Trifolium</taxon>
    </lineage>
</organism>
<name>A0A392S6E8_9FABA</name>
<reference evidence="1 2" key="1">
    <citation type="journal article" date="2018" name="Front. Plant Sci.">
        <title>Red Clover (Trifolium pratense) and Zigzag Clover (T. medium) - A Picture of Genomic Similarities and Differences.</title>
        <authorList>
            <person name="Dluhosova J."/>
            <person name="Istvanek J."/>
            <person name="Nedelnik J."/>
            <person name="Repkova J."/>
        </authorList>
    </citation>
    <scope>NUCLEOTIDE SEQUENCE [LARGE SCALE GENOMIC DNA]</scope>
    <source>
        <strain evidence="2">cv. 10/8</strain>
        <tissue evidence="1">Leaf</tissue>
    </source>
</reference>
<comment type="caution">
    <text evidence="1">The sequence shown here is derived from an EMBL/GenBank/DDBJ whole genome shotgun (WGS) entry which is preliminary data.</text>
</comment>
<proteinExistence type="predicted"/>
<dbReference type="Proteomes" id="UP000265520">
    <property type="component" value="Unassembled WGS sequence"/>
</dbReference>
<keyword evidence="2" id="KW-1185">Reference proteome</keyword>
<dbReference type="AlphaFoldDB" id="A0A392S6E8"/>
<evidence type="ECO:0000313" key="2">
    <source>
        <dbReference type="Proteomes" id="UP000265520"/>
    </source>
</evidence>
<dbReference type="EMBL" id="LXQA010324383">
    <property type="protein sequence ID" value="MCI43977.1"/>
    <property type="molecule type" value="Genomic_DNA"/>
</dbReference>
<accession>A0A392S6E8</accession>